<feature type="transmembrane region" description="Helical" evidence="6">
    <location>
        <begin position="145"/>
        <end position="174"/>
    </location>
</feature>
<feature type="transmembrane region" description="Helical" evidence="6">
    <location>
        <begin position="279"/>
        <end position="300"/>
    </location>
</feature>
<evidence type="ECO:0000256" key="3">
    <source>
        <dbReference type="ARBA" id="ARBA00022692"/>
    </source>
</evidence>
<keyword evidence="5 6" id="KW-0472">Membrane</keyword>
<proteinExistence type="inferred from homology"/>
<dbReference type="OrthoDB" id="1937696at2"/>
<evidence type="ECO:0000313" key="8">
    <source>
        <dbReference type="EMBL" id="OXM82947.1"/>
    </source>
</evidence>
<keyword evidence="9" id="KW-1185">Reference proteome</keyword>
<feature type="transmembrane region" description="Helical" evidence="6">
    <location>
        <begin position="524"/>
        <end position="546"/>
    </location>
</feature>
<dbReference type="Proteomes" id="UP000215509">
    <property type="component" value="Unassembled WGS sequence"/>
</dbReference>
<reference evidence="8 9" key="1">
    <citation type="submission" date="2017-07" db="EMBL/GenBank/DDBJ databases">
        <title>Genome sequencing and assembly of Paenibacillus rigui.</title>
        <authorList>
            <person name="Mayilraj S."/>
        </authorList>
    </citation>
    <scope>NUCLEOTIDE SEQUENCE [LARGE SCALE GENOMIC DNA]</scope>
    <source>
        <strain evidence="8 9">JCM 16352</strain>
    </source>
</reference>
<feature type="transmembrane region" description="Helical" evidence="6">
    <location>
        <begin position="222"/>
        <end position="250"/>
    </location>
</feature>
<keyword evidence="4 6" id="KW-1133">Transmembrane helix</keyword>
<dbReference type="InterPro" id="IPR052536">
    <property type="entry name" value="ABC-4_Integral_Memb_Prot"/>
</dbReference>
<feature type="transmembrane region" description="Helical" evidence="6">
    <location>
        <begin position="580"/>
        <end position="603"/>
    </location>
</feature>
<protein>
    <submittedName>
        <fullName evidence="8">ABC transporter permease</fullName>
    </submittedName>
</protein>
<dbReference type="AlphaFoldDB" id="A0A229UHP4"/>
<keyword evidence="2 6" id="KW-1003">Cell membrane</keyword>
<evidence type="ECO:0000256" key="1">
    <source>
        <dbReference type="ARBA" id="ARBA00004651"/>
    </source>
</evidence>
<feature type="transmembrane region" description="Helical" evidence="6">
    <location>
        <begin position="615"/>
        <end position="633"/>
    </location>
</feature>
<feature type="transmembrane region" description="Helical" evidence="6">
    <location>
        <begin position="62"/>
        <end position="82"/>
    </location>
</feature>
<evidence type="ECO:0000313" key="9">
    <source>
        <dbReference type="Proteomes" id="UP000215509"/>
    </source>
</evidence>
<evidence type="ECO:0000256" key="5">
    <source>
        <dbReference type="ARBA" id="ARBA00023136"/>
    </source>
</evidence>
<name>A0A229UHP4_9BACL</name>
<evidence type="ECO:0000256" key="4">
    <source>
        <dbReference type="ARBA" id="ARBA00022989"/>
    </source>
</evidence>
<dbReference type="RefSeq" id="WP_094018250.1">
    <property type="nucleotide sequence ID" value="NZ_NMQW01000053.1"/>
</dbReference>
<evidence type="ECO:0000256" key="6">
    <source>
        <dbReference type="PIRNR" id="PIRNR018968"/>
    </source>
</evidence>
<dbReference type="GO" id="GO:0005886">
    <property type="term" value="C:plasma membrane"/>
    <property type="evidence" value="ECO:0007669"/>
    <property type="project" value="UniProtKB-SubCell"/>
</dbReference>
<comment type="subcellular location">
    <subcellularLocation>
        <location evidence="1 6">Cell membrane</location>
        <topology evidence="1 6">Multi-pass membrane protein</topology>
    </subcellularLocation>
</comment>
<dbReference type="PANTHER" id="PTHR46795:SF2">
    <property type="entry name" value="ABC TRANSPORTER, PERMEASE PROTEIN"/>
    <property type="match status" value="1"/>
</dbReference>
<organism evidence="8 9">
    <name type="scientific">Paenibacillus rigui</name>
    <dbReference type="NCBI Taxonomy" id="554312"/>
    <lineage>
        <taxon>Bacteria</taxon>
        <taxon>Bacillati</taxon>
        <taxon>Bacillota</taxon>
        <taxon>Bacilli</taxon>
        <taxon>Bacillales</taxon>
        <taxon>Paenibacillaceae</taxon>
        <taxon>Paenibacillus</taxon>
    </lineage>
</organism>
<dbReference type="Pfam" id="PF02687">
    <property type="entry name" value="FtsX"/>
    <property type="match status" value="1"/>
</dbReference>
<dbReference type="PANTHER" id="PTHR46795">
    <property type="entry name" value="ABC TRANSPORTER PERMEASE-RELATED-RELATED"/>
    <property type="match status" value="1"/>
</dbReference>
<feature type="domain" description="ABC3 transporter permease C-terminal" evidence="7">
    <location>
        <begin position="62"/>
        <end position="177"/>
    </location>
</feature>
<evidence type="ECO:0000259" key="7">
    <source>
        <dbReference type="Pfam" id="PF02687"/>
    </source>
</evidence>
<evidence type="ECO:0000256" key="2">
    <source>
        <dbReference type="ARBA" id="ARBA00022475"/>
    </source>
</evidence>
<comment type="similarity">
    <text evidence="6">Belongs to the ABC-4 integral membrane protein family.</text>
</comment>
<sequence>MNFPQFAFNNVRRNSRAYFAYFVSSAFMVMIFFTYAVFIYHPDITQTPMGNMTRTGMQFAEYIIFIFSFLFVFYSISVFLKARNKELGILTMLGATNGQLNRLIFVENMFIGSASIVVGVLSGLILSKMFLLLSTKAVGIEGMRFYWPLYPALLTAGVFLLLFLIISLFTLLFIRSHRVIELLKGSSSAKPEPKASIGISLLCVALLATGLLSLQRGGLSPLVLLVAAVTGIAGTYFFYTQLSVLTIRLLKRSRRLLWRKTRLIWISEMAYKIKDNARMLFMVTVVTSIACMSVGFVLSIDAQNKKVFSRSPFAFKYYNYNEQFAERDLQEIDRQLLAIGVPYSKFTTQSFFSPVEGMPGFSPETMSRSTYEQIAASISLPQSEKLAVDAAFLVNPVEAYRDRLTKGATVTLKQTGTVLNVTGVLQTDKLPSSNGSNTLLVVADDTFQSMAAKQQENNRKVSSKVLYLVPAWPADRALQPDDPELLLSKKLNEWNQESKNLKQTDNYLSSRAQDYLMIKQATSLFSFIGVFIAAIFSIASASFLYFKLHTDLNQDSTMYHMLSKTGMSIREMKHAATVQIAMLFFIPTIISTIQTVVVLRPILHGMGLTPEYGPVLTASAFFAAAQVVYFLLVRSRYLLHLKKVMV</sequence>
<feature type="transmembrane region" description="Helical" evidence="6">
    <location>
        <begin position="18"/>
        <end position="42"/>
    </location>
</feature>
<feature type="transmembrane region" description="Helical" evidence="6">
    <location>
        <begin position="195"/>
        <end position="216"/>
    </location>
</feature>
<feature type="transmembrane region" description="Helical" evidence="6">
    <location>
        <begin position="103"/>
        <end position="125"/>
    </location>
</feature>
<dbReference type="GO" id="GO:0055085">
    <property type="term" value="P:transmembrane transport"/>
    <property type="evidence" value="ECO:0007669"/>
    <property type="project" value="UniProtKB-UniRule"/>
</dbReference>
<comment type="caution">
    <text evidence="8">The sequence shown here is derived from an EMBL/GenBank/DDBJ whole genome shotgun (WGS) entry which is preliminary data.</text>
</comment>
<keyword evidence="6" id="KW-0813">Transport</keyword>
<dbReference type="InterPro" id="IPR003838">
    <property type="entry name" value="ABC3_permease_C"/>
</dbReference>
<keyword evidence="3 6" id="KW-0812">Transmembrane</keyword>
<accession>A0A229UHP4</accession>
<dbReference type="EMBL" id="NMQW01000053">
    <property type="protein sequence ID" value="OXM82947.1"/>
    <property type="molecule type" value="Genomic_DNA"/>
</dbReference>
<dbReference type="InterPro" id="IPR027022">
    <property type="entry name" value="ABC_permease_BceB-typ"/>
</dbReference>
<gene>
    <name evidence="8" type="ORF">CF651_28490</name>
</gene>
<dbReference type="PIRSF" id="PIRSF018968">
    <property type="entry name" value="ABC_permease_BceB"/>
    <property type="match status" value="1"/>
</dbReference>